<accession>A0A5B7J5V3</accession>
<evidence type="ECO:0000313" key="1">
    <source>
        <dbReference type="EMBL" id="MPC89873.1"/>
    </source>
</evidence>
<dbReference type="AlphaFoldDB" id="A0A5B7J5V3"/>
<dbReference type="EMBL" id="VSRR010082466">
    <property type="protein sequence ID" value="MPC89873.1"/>
    <property type="molecule type" value="Genomic_DNA"/>
</dbReference>
<reference evidence="1 2" key="1">
    <citation type="submission" date="2019-05" db="EMBL/GenBank/DDBJ databases">
        <title>Another draft genome of Portunus trituberculatus and its Hox gene families provides insights of decapod evolution.</title>
        <authorList>
            <person name="Jeong J.-H."/>
            <person name="Song I."/>
            <person name="Kim S."/>
            <person name="Choi T."/>
            <person name="Kim D."/>
            <person name="Ryu S."/>
            <person name="Kim W."/>
        </authorList>
    </citation>
    <scope>NUCLEOTIDE SEQUENCE [LARGE SCALE GENOMIC DNA]</scope>
    <source>
        <tissue evidence="1">Muscle</tissue>
    </source>
</reference>
<name>A0A5B7J5V3_PORTR</name>
<organism evidence="1 2">
    <name type="scientific">Portunus trituberculatus</name>
    <name type="common">Swimming crab</name>
    <name type="synonym">Neptunus trituberculatus</name>
    <dbReference type="NCBI Taxonomy" id="210409"/>
    <lineage>
        <taxon>Eukaryota</taxon>
        <taxon>Metazoa</taxon>
        <taxon>Ecdysozoa</taxon>
        <taxon>Arthropoda</taxon>
        <taxon>Crustacea</taxon>
        <taxon>Multicrustacea</taxon>
        <taxon>Malacostraca</taxon>
        <taxon>Eumalacostraca</taxon>
        <taxon>Eucarida</taxon>
        <taxon>Decapoda</taxon>
        <taxon>Pleocyemata</taxon>
        <taxon>Brachyura</taxon>
        <taxon>Eubrachyura</taxon>
        <taxon>Portunoidea</taxon>
        <taxon>Portunidae</taxon>
        <taxon>Portuninae</taxon>
        <taxon>Portunus</taxon>
    </lineage>
</organism>
<protein>
    <submittedName>
        <fullName evidence="1">Uncharacterized protein</fullName>
    </submittedName>
</protein>
<dbReference type="Proteomes" id="UP000324222">
    <property type="component" value="Unassembled WGS sequence"/>
</dbReference>
<comment type="caution">
    <text evidence="1">The sequence shown here is derived from an EMBL/GenBank/DDBJ whole genome shotgun (WGS) entry which is preliminary data.</text>
</comment>
<evidence type="ECO:0000313" key="2">
    <source>
        <dbReference type="Proteomes" id="UP000324222"/>
    </source>
</evidence>
<proteinExistence type="predicted"/>
<keyword evidence="2" id="KW-1185">Reference proteome</keyword>
<gene>
    <name evidence="1" type="ORF">E2C01_084835</name>
</gene>
<sequence length="59" mass="6495">MSPWYPGSRWRCNCFTPKMRLRGDMGPNMGTTINKVACAANGGKLNNASHTLQLNLQAL</sequence>